<dbReference type="CDD" id="cd18809">
    <property type="entry name" value="SF1_C_RecD"/>
    <property type="match status" value="1"/>
</dbReference>
<evidence type="ECO:0000256" key="1">
    <source>
        <dbReference type="RuleBase" id="RU363044"/>
    </source>
</evidence>
<keyword evidence="2" id="KW-0472">Membrane</keyword>
<dbReference type="AlphaFoldDB" id="A0AAV0RXP3"/>
<feature type="transmembrane region" description="Helical" evidence="2">
    <location>
        <begin position="12"/>
        <end position="31"/>
    </location>
</feature>
<dbReference type="Proteomes" id="UP001154282">
    <property type="component" value="Unassembled WGS sequence"/>
</dbReference>
<dbReference type="EC" id="5.6.2.3" evidence="1"/>
<keyword evidence="1" id="KW-0227">DNA damage</keyword>
<dbReference type="GO" id="GO:0006310">
    <property type="term" value="P:DNA recombination"/>
    <property type="evidence" value="ECO:0007669"/>
    <property type="project" value="UniProtKB-KW"/>
</dbReference>
<dbReference type="GO" id="GO:0016787">
    <property type="term" value="F:hydrolase activity"/>
    <property type="evidence" value="ECO:0007669"/>
    <property type="project" value="UniProtKB-KW"/>
</dbReference>
<dbReference type="GO" id="GO:0006281">
    <property type="term" value="P:DNA repair"/>
    <property type="evidence" value="ECO:0007669"/>
    <property type="project" value="UniProtKB-KW"/>
</dbReference>
<name>A0AAV0RXP3_9ROSI</name>
<dbReference type="InterPro" id="IPR010285">
    <property type="entry name" value="DNA_helicase_pif1-like_DEAD"/>
</dbReference>
<keyword evidence="2" id="KW-1133">Transmembrane helix</keyword>
<sequence>MVNGVSLWFSPKNFLLCYSFALTCGLLIFFFPAEICVGSSSSGTRVAVNPQVPEAFHLAARSVLYSYACYSRFKIPLHLDNNSTCSIKKGTHLAELMQEAKLIVWDEAPMAHRQAFEALNRTLCDLMNVPLAGPGHKLFGGKTVLLGGDFRQTLPVIPDSGREQTIESSLTRSEIWSSFTLLRLKRNMRLSNSSINESTISHGLTFREWVLALGDGRLPTKRFKEDTPSDWIKIPDMFLVQSGVDPVASIASKFYDSFSENYKNAAYITGRAIVTPTNAKVSEVNEFMLEQVPGLIRSYYSSDSMQRDAEVPESFDETYPIEFLNKLTFNGVPDHEIKLKVATPIMLLRNLNPSDGLCNGTRIMITELGENIIKGNIMGGAFDEKPVIVPRIVLNVEDKRWPFILKRRQFPVRLCYGMTINKSQGQTLEKVGVYLPDPVFSHGQLYVAVSRVKSAVGLQFLIINTGGIPNNYTRNIVFAEAFEDINTDRMIATQT</sequence>
<comment type="similarity">
    <text evidence="1">Belongs to the helicase family.</text>
</comment>
<dbReference type="PANTHER" id="PTHR10492:SF57">
    <property type="entry name" value="ATP-DEPENDENT DNA HELICASE"/>
    <property type="match status" value="1"/>
</dbReference>
<comment type="caution">
    <text evidence="5">The sequence shown here is derived from an EMBL/GenBank/DDBJ whole genome shotgun (WGS) entry which is preliminary data.</text>
</comment>
<dbReference type="InterPro" id="IPR027417">
    <property type="entry name" value="P-loop_NTPase"/>
</dbReference>
<keyword evidence="6" id="KW-1185">Reference proteome</keyword>
<feature type="domain" description="DNA helicase Pif1-like 2B" evidence="4">
    <location>
        <begin position="322"/>
        <end position="368"/>
    </location>
</feature>
<dbReference type="FunFam" id="3.40.50.300:FF:002884">
    <property type="entry name" value="ATP-dependent DNA helicase"/>
    <property type="match status" value="1"/>
</dbReference>
<comment type="cofactor">
    <cofactor evidence="1">
        <name>Mg(2+)</name>
        <dbReference type="ChEBI" id="CHEBI:18420"/>
    </cofactor>
</comment>
<keyword evidence="1" id="KW-0234">DNA repair</keyword>
<evidence type="ECO:0000259" key="4">
    <source>
        <dbReference type="Pfam" id="PF21530"/>
    </source>
</evidence>
<keyword evidence="1" id="KW-0067">ATP-binding</keyword>
<accession>A0AAV0RXP3</accession>
<keyword evidence="2" id="KW-0812">Transmembrane</keyword>
<dbReference type="EMBL" id="CAMGYJ010000011">
    <property type="protein sequence ID" value="CAI0625643.1"/>
    <property type="molecule type" value="Genomic_DNA"/>
</dbReference>
<dbReference type="Gene3D" id="3.40.50.300">
    <property type="entry name" value="P-loop containing nucleotide triphosphate hydrolases"/>
    <property type="match status" value="2"/>
</dbReference>
<dbReference type="Pfam" id="PF21530">
    <property type="entry name" value="Pif1_2B_dom"/>
    <property type="match status" value="1"/>
</dbReference>
<keyword evidence="1" id="KW-0233">DNA recombination</keyword>
<evidence type="ECO:0000256" key="2">
    <source>
        <dbReference type="SAM" id="Phobius"/>
    </source>
</evidence>
<protein>
    <recommendedName>
        <fullName evidence="1">ATP-dependent DNA helicase</fullName>
        <ecNumber evidence="1">5.6.2.3</ecNumber>
    </recommendedName>
</protein>
<evidence type="ECO:0000313" key="5">
    <source>
        <dbReference type="EMBL" id="CAI0625643.1"/>
    </source>
</evidence>
<feature type="domain" description="DNA helicase Pif1-like DEAD-box helicase" evidence="3">
    <location>
        <begin position="69"/>
        <end position="221"/>
    </location>
</feature>
<dbReference type="Pfam" id="PF05970">
    <property type="entry name" value="PIF1"/>
    <property type="match status" value="1"/>
</dbReference>
<organism evidence="5 6">
    <name type="scientific">Linum tenue</name>
    <dbReference type="NCBI Taxonomy" id="586396"/>
    <lineage>
        <taxon>Eukaryota</taxon>
        <taxon>Viridiplantae</taxon>
        <taxon>Streptophyta</taxon>
        <taxon>Embryophyta</taxon>
        <taxon>Tracheophyta</taxon>
        <taxon>Spermatophyta</taxon>
        <taxon>Magnoliopsida</taxon>
        <taxon>eudicotyledons</taxon>
        <taxon>Gunneridae</taxon>
        <taxon>Pentapetalae</taxon>
        <taxon>rosids</taxon>
        <taxon>fabids</taxon>
        <taxon>Malpighiales</taxon>
        <taxon>Linaceae</taxon>
        <taxon>Linum</taxon>
    </lineage>
</organism>
<dbReference type="SUPFAM" id="SSF52540">
    <property type="entry name" value="P-loop containing nucleoside triphosphate hydrolases"/>
    <property type="match status" value="1"/>
</dbReference>
<reference evidence="5" key="1">
    <citation type="submission" date="2022-08" db="EMBL/GenBank/DDBJ databases">
        <authorList>
            <person name="Gutierrez-Valencia J."/>
        </authorList>
    </citation>
    <scope>NUCLEOTIDE SEQUENCE</scope>
</reference>
<dbReference type="InterPro" id="IPR049163">
    <property type="entry name" value="Pif1-like_2B_dom"/>
</dbReference>
<keyword evidence="1" id="KW-0347">Helicase</keyword>
<evidence type="ECO:0000313" key="6">
    <source>
        <dbReference type="Proteomes" id="UP001154282"/>
    </source>
</evidence>
<keyword evidence="1" id="KW-0378">Hydrolase</keyword>
<dbReference type="GO" id="GO:0000723">
    <property type="term" value="P:telomere maintenance"/>
    <property type="evidence" value="ECO:0007669"/>
    <property type="project" value="InterPro"/>
</dbReference>
<comment type="catalytic activity">
    <reaction evidence="1">
        <text>ATP + H2O = ADP + phosphate + H(+)</text>
        <dbReference type="Rhea" id="RHEA:13065"/>
        <dbReference type="ChEBI" id="CHEBI:15377"/>
        <dbReference type="ChEBI" id="CHEBI:15378"/>
        <dbReference type="ChEBI" id="CHEBI:30616"/>
        <dbReference type="ChEBI" id="CHEBI:43474"/>
        <dbReference type="ChEBI" id="CHEBI:456216"/>
        <dbReference type="EC" id="5.6.2.3"/>
    </reaction>
</comment>
<dbReference type="PANTHER" id="PTHR10492">
    <property type="match status" value="1"/>
</dbReference>
<keyword evidence="1" id="KW-0547">Nucleotide-binding</keyword>
<dbReference type="GO" id="GO:0043139">
    <property type="term" value="F:5'-3' DNA helicase activity"/>
    <property type="evidence" value="ECO:0007669"/>
    <property type="project" value="UniProtKB-EC"/>
</dbReference>
<evidence type="ECO:0000259" key="3">
    <source>
        <dbReference type="Pfam" id="PF05970"/>
    </source>
</evidence>
<proteinExistence type="inferred from homology"/>
<dbReference type="GO" id="GO:0005524">
    <property type="term" value="F:ATP binding"/>
    <property type="evidence" value="ECO:0007669"/>
    <property type="project" value="UniProtKB-KW"/>
</dbReference>
<gene>
    <name evidence="5" type="ORF">LITE_LOCUS50517</name>
</gene>